<gene>
    <name evidence="1" type="ORF">PPSC2_25985</name>
</gene>
<sequence>MRLVPLKQWYCDHCGKVIERPEDGYLEWKKKGNDTSYGFRIVHFKTCQYNENALNPNEILQDLQLDEFVGSDGLVRLLWLLRELKFRNVDEMYEIFQRIQLPNYEEARTHFNEAVDDGYIEMIGARENSFSHNLLTIIEKYAQK</sequence>
<organism evidence="1 2">
    <name type="scientific">Paenibacillus polymyxa (strain SC2)</name>
    <name type="common">Bacillus polymyxa</name>
    <dbReference type="NCBI Taxonomy" id="886882"/>
    <lineage>
        <taxon>Bacteria</taxon>
        <taxon>Bacillati</taxon>
        <taxon>Bacillota</taxon>
        <taxon>Bacilli</taxon>
        <taxon>Bacillales</taxon>
        <taxon>Paenibacillaceae</taxon>
        <taxon>Paenibacillus</taxon>
    </lineage>
</organism>
<dbReference type="eggNOG" id="ENOG502ZNQ6">
    <property type="taxonomic scope" value="Bacteria"/>
</dbReference>
<evidence type="ECO:0000313" key="1">
    <source>
        <dbReference type="EMBL" id="ADO59837.1"/>
    </source>
</evidence>
<evidence type="ECO:0000313" key="2">
    <source>
        <dbReference type="Proteomes" id="UP000006868"/>
    </source>
</evidence>
<dbReference type="RefSeq" id="WP_013386251.1">
    <property type="nucleotide sequence ID" value="NC_014628.2"/>
</dbReference>
<dbReference type="HOGENOM" id="CLU_1794608_0_0_9"/>
<dbReference type="AlphaFoldDB" id="E3EKK5"/>
<dbReference type="KEGG" id="ppm:PPSC2_25985"/>
<geneLocation type="plasmid" evidence="1 2">
    <name>pSC2</name>
</geneLocation>
<name>E3EKK5_PAEPS</name>
<protein>
    <submittedName>
        <fullName evidence="1">Uncharacterized protein</fullName>
    </submittedName>
</protein>
<reference evidence="1 2" key="1">
    <citation type="journal article" date="2011" name="J. Bacteriol.">
        <title>Complete genome sequence of Paenibacillus polymyxa SC2, a strain of plant growth-promoting Rhizobacterium with broad-spectrum antimicrobial activity.</title>
        <authorList>
            <person name="Ma M."/>
            <person name="Wang C."/>
            <person name="Ding Y."/>
            <person name="Li L."/>
            <person name="Shen D."/>
            <person name="Jiang X."/>
            <person name="Guan D."/>
            <person name="Cao F."/>
            <person name="Chen H."/>
            <person name="Feng R."/>
            <person name="Wang X."/>
            <person name="Ge Y."/>
            <person name="Yao L."/>
            <person name="Bing X."/>
            <person name="Yang X."/>
            <person name="Li J."/>
            <person name="Du B."/>
        </authorList>
    </citation>
    <scope>NUCLEOTIDE SEQUENCE [LARGE SCALE GENOMIC DNA]</scope>
    <source>
        <strain evidence="1 2">SC2</strain>
        <plasmid evidence="2">pSC2</plasmid>
    </source>
</reference>
<dbReference type="OrthoDB" id="1494490at2"/>
<dbReference type="EMBL" id="CP002214">
    <property type="protein sequence ID" value="ADO59837.1"/>
    <property type="molecule type" value="Genomic_DNA"/>
</dbReference>
<accession>E3EKK5</accession>
<dbReference type="Proteomes" id="UP000006868">
    <property type="component" value="Plasmid pSC2"/>
</dbReference>
<proteinExistence type="predicted"/>
<keyword evidence="1" id="KW-0614">Plasmid</keyword>
<dbReference type="PATRIC" id="fig|886882.15.peg.5465"/>